<dbReference type="OrthoDB" id="9814202at2"/>
<evidence type="ECO:0000256" key="7">
    <source>
        <dbReference type="ARBA" id="ARBA00023177"/>
    </source>
</evidence>
<dbReference type="Proteomes" id="UP000315648">
    <property type="component" value="Unassembled WGS sequence"/>
</dbReference>
<dbReference type="EMBL" id="VMBG01000001">
    <property type="protein sequence ID" value="TSJ78276.1"/>
    <property type="molecule type" value="Genomic_DNA"/>
</dbReference>
<feature type="transmembrane region" description="Helical" evidence="8">
    <location>
        <begin position="109"/>
        <end position="127"/>
    </location>
</feature>
<dbReference type="Gene3D" id="1.10.3430.10">
    <property type="entry name" value="Ammonium transporter AmtB like domains"/>
    <property type="match status" value="1"/>
</dbReference>
<feature type="transmembrane region" description="Helical" evidence="8">
    <location>
        <begin position="76"/>
        <end position="97"/>
    </location>
</feature>
<evidence type="ECO:0000256" key="8">
    <source>
        <dbReference type="RuleBase" id="RU362002"/>
    </source>
</evidence>
<evidence type="ECO:0000256" key="3">
    <source>
        <dbReference type="ARBA" id="ARBA00022448"/>
    </source>
</evidence>
<evidence type="ECO:0000313" key="11">
    <source>
        <dbReference type="EMBL" id="TSJ78276.1"/>
    </source>
</evidence>
<proteinExistence type="inferred from homology"/>
<feature type="transmembrane region" description="Helical" evidence="8">
    <location>
        <begin position="237"/>
        <end position="259"/>
    </location>
</feature>
<sequence>MKHLFSRYARLIFASLLIACALTTSQAQEAAPAAPAAPAEPTVEQRLADLEAYVNNTARTPDVVSKIPGPGPGHNAWQMVSTALVIFMTLPGLALFYGGLVRKKNVLSVLAQCMGVAGLVTILWWAVGYSLAFGGGNAFIGDTTFAFLKGVEPGNVGAGYYWISDSMWAMFQLSFAIITPALIVGAIAERMKFISVLVFVTLWMFAVYFPFAHMVWSGTGFMSGILNAGAGIKAIDFAGGTVVHMTSGWSALVLCIILGKRNGFGKVPMPPHSLVLCTVGTGMLWVGWYGFNAGSALGADAIASNAFATTTLAAAIAGFTWGMAEWVLKGHPSVLGFCSGIVAGLVVITPGAGFVSMNSAVLIGVLAGIVPFIAVSYLKKILGYDDALDTFGVHGVGGTMGAILTGVFADEKINSVVGPLKEGLVMAQLKACALTIVWSVVATAIIALIVKFTIGLRPTAEVESAGLDTAEHGEEGYIG</sequence>
<feature type="domain" description="Ammonium transporter AmtB-like" evidence="10">
    <location>
        <begin position="76"/>
        <end position="477"/>
    </location>
</feature>
<dbReference type="PROSITE" id="PS01219">
    <property type="entry name" value="AMMONIUM_TRANSP"/>
    <property type="match status" value="1"/>
</dbReference>
<dbReference type="NCBIfam" id="TIGR00836">
    <property type="entry name" value="amt"/>
    <property type="match status" value="1"/>
</dbReference>
<evidence type="ECO:0000256" key="4">
    <source>
        <dbReference type="ARBA" id="ARBA00022692"/>
    </source>
</evidence>
<feature type="transmembrane region" description="Helical" evidence="8">
    <location>
        <begin position="428"/>
        <end position="450"/>
    </location>
</feature>
<keyword evidence="6 8" id="KW-0472">Membrane</keyword>
<dbReference type="RefSeq" id="WP_144228617.1">
    <property type="nucleotide sequence ID" value="NZ_CBCRVV010000003.1"/>
</dbReference>
<evidence type="ECO:0000256" key="6">
    <source>
        <dbReference type="ARBA" id="ARBA00023136"/>
    </source>
</evidence>
<feature type="transmembrane region" description="Helical" evidence="8">
    <location>
        <begin position="302"/>
        <end position="322"/>
    </location>
</feature>
<feature type="transmembrane region" description="Helical" evidence="8">
    <location>
        <begin position="167"/>
        <end position="187"/>
    </location>
</feature>
<evidence type="ECO:0000259" key="10">
    <source>
        <dbReference type="Pfam" id="PF00909"/>
    </source>
</evidence>
<feature type="transmembrane region" description="Helical" evidence="8">
    <location>
        <begin position="390"/>
        <end position="408"/>
    </location>
</feature>
<feature type="transmembrane region" description="Helical" evidence="8">
    <location>
        <begin position="334"/>
        <end position="354"/>
    </location>
</feature>
<comment type="subcellular location">
    <subcellularLocation>
        <location evidence="8">Cell membrane</location>
        <topology evidence="8">Multi-pass membrane protein</topology>
    </subcellularLocation>
    <subcellularLocation>
        <location evidence="1">Membrane</location>
        <topology evidence="1">Multi-pass membrane protein</topology>
    </subcellularLocation>
</comment>
<reference evidence="11 12" key="1">
    <citation type="submission" date="2019-07" db="EMBL/GenBank/DDBJ databases">
        <title>Description of 53C-WASEF.</title>
        <authorList>
            <person name="Pitt A."/>
            <person name="Hahn M.W."/>
        </authorList>
    </citation>
    <scope>NUCLEOTIDE SEQUENCE [LARGE SCALE GENOMIC DNA]</scope>
    <source>
        <strain evidence="11 12">53C-WASEF</strain>
    </source>
</reference>
<dbReference type="GO" id="GO:0008519">
    <property type="term" value="F:ammonium channel activity"/>
    <property type="evidence" value="ECO:0007669"/>
    <property type="project" value="InterPro"/>
</dbReference>
<keyword evidence="7 8" id="KW-0924">Ammonia transport</keyword>
<keyword evidence="3 8" id="KW-0813">Transport</keyword>
<comment type="caution">
    <text evidence="11">The sequence shown here is derived from an EMBL/GenBank/DDBJ whole genome shotgun (WGS) entry which is preliminary data.</text>
</comment>
<name>A0A556QNQ2_9BACT</name>
<evidence type="ECO:0000256" key="5">
    <source>
        <dbReference type="ARBA" id="ARBA00022989"/>
    </source>
</evidence>
<keyword evidence="12" id="KW-1185">Reference proteome</keyword>
<accession>A0A556QNQ2</accession>
<dbReference type="Pfam" id="PF00909">
    <property type="entry name" value="Ammonium_transp"/>
    <property type="match status" value="1"/>
</dbReference>
<evidence type="ECO:0000256" key="1">
    <source>
        <dbReference type="ARBA" id="ARBA00004141"/>
    </source>
</evidence>
<protein>
    <recommendedName>
        <fullName evidence="8">Ammonium transporter</fullName>
    </recommendedName>
</protein>
<dbReference type="InterPro" id="IPR001905">
    <property type="entry name" value="Ammonium_transpt"/>
</dbReference>
<feature type="transmembrane region" description="Helical" evidence="8">
    <location>
        <begin position="271"/>
        <end position="290"/>
    </location>
</feature>
<dbReference type="InterPro" id="IPR018047">
    <property type="entry name" value="Ammonium_transpt_CS"/>
</dbReference>
<organism evidence="11 12">
    <name type="scientific">Rariglobus hedericola</name>
    <dbReference type="NCBI Taxonomy" id="2597822"/>
    <lineage>
        <taxon>Bacteria</taxon>
        <taxon>Pseudomonadati</taxon>
        <taxon>Verrucomicrobiota</taxon>
        <taxon>Opitutia</taxon>
        <taxon>Opitutales</taxon>
        <taxon>Opitutaceae</taxon>
        <taxon>Rariglobus</taxon>
    </lineage>
</organism>
<dbReference type="SUPFAM" id="SSF111352">
    <property type="entry name" value="Ammonium transporter"/>
    <property type="match status" value="1"/>
</dbReference>
<dbReference type="PANTHER" id="PTHR43029">
    <property type="entry name" value="AMMONIUM TRANSPORTER MEP2"/>
    <property type="match status" value="1"/>
</dbReference>
<feature type="chain" id="PRO_5022043859" description="Ammonium transporter" evidence="9">
    <location>
        <begin position="30"/>
        <end position="479"/>
    </location>
</feature>
<feature type="transmembrane region" description="Helical" evidence="8">
    <location>
        <begin position="360"/>
        <end position="378"/>
    </location>
</feature>
<evidence type="ECO:0000256" key="2">
    <source>
        <dbReference type="ARBA" id="ARBA00005887"/>
    </source>
</evidence>
<dbReference type="GO" id="GO:0005886">
    <property type="term" value="C:plasma membrane"/>
    <property type="evidence" value="ECO:0007669"/>
    <property type="project" value="UniProtKB-SubCell"/>
</dbReference>
<dbReference type="AlphaFoldDB" id="A0A556QNQ2"/>
<keyword evidence="4 8" id="KW-0812">Transmembrane</keyword>
<comment type="similarity">
    <text evidence="2 8">Belongs to the ammonia transporter channel (TC 1.A.11.2) family.</text>
</comment>
<feature type="signal peptide" evidence="9">
    <location>
        <begin position="1"/>
        <end position="29"/>
    </location>
</feature>
<feature type="transmembrane region" description="Helical" evidence="8">
    <location>
        <begin position="194"/>
        <end position="217"/>
    </location>
</feature>
<dbReference type="PANTHER" id="PTHR43029:SF10">
    <property type="entry name" value="AMMONIUM TRANSPORTER MEP2"/>
    <property type="match status" value="1"/>
</dbReference>
<dbReference type="InterPro" id="IPR024041">
    <property type="entry name" value="NH4_transpt_AmtB-like_dom"/>
</dbReference>
<evidence type="ECO:0000256" key="9">
    <source>
        <dbReference type="SAM" id="SignalP"/>
    </source>
</evidence>
<gene>
    <name evidence="11" type="ORF">FPL22_02935</name>
</gene>
<keyword evidence="5 8" id="KW-1133">Transmembrane helix</keyword>
<dbReference type="InterPro" id="IPR029020">
    <property type="entry name" value="Ammonium/urea_transptr"/>
</dbReference>
<evidence type="ECO:0000313" key="12">
    <source>
        <dbReference type="Proteomes" id="UP000315648"/>
    </source>
</evidence>
<keyword evidence="9" id="KW-0732">Signal</keyword>